<keyword evidence="2" id="KW-1185">Reference proteome</keyword>
<evidence type="ECO:0000313" key="2">
    <source>
        <dbReference type="Proteomes" id="UP001576776"/>
    </source>
</evidence>
<sequence length="58" mass="6618">MKKEKIKTDIWQELDDSQAELVSGGSLYNLQRLQQEFEAELARSSKPKEIVVVGPKID</sequence>
<reference evidence="1 2" key="1">
    <citation type="submission" date="2024-09" db="EMBL/GenBank/DDBJ databases">
        <title>Floridaenema gen nov. (Aerosakkonemataceae, Aerosakkonematales ord. nov., Cyanobacteria) from benthic tropical and subtropical fresh waters, with the description of four new species.</title>
        <authorList>
            <person name="Moretto J.A."/>
            <person name="Berthold D.E."/>
            <person name="Lefler F.W."/>
            <person name="Huang I.-S."/>
            <person name="Laughinghouse H. IV."/>
        </authorList>
    </citation>
    <scope>NUCLEOTIDE SEQUENCE [LARGE SCALE GENOMIC DNA]</scope>
    <source>
        <strain evidence="1 2">BLCC-F154</strain>
    </source>
</reference>
<dbReference type="Proteomes" id="UP001576776">
    <property type="component" value="Unassembled WGS sequence"/>
</dbReference>
<dbReference type="EMBL" id="JBHFNS010000093">
    <property type="protein sequence ID" value="MFB2938911.1"/>
    <property type="molecule type" value="Genomic_DNA"/>
</dbReference>
<protein>
    <submittedName>
        <fullName evidence="1">Uncharacterized protein</fullName>
    </submittedName>
</protein>
<evidence type="ECO:0000313" key="1">
    <source>
        <dbReference type="EMBL" id="MFB2938911.1"/>
    </source>
</evidence>
<gene>
    <name evidence="1" type="ORF">ACE1B6_26965</name>
</gene>
<name>A0ABV4YK76_9CYAN</name>
<comment type="caution">
    <text evidence="1">The sequence shown here is derived from an EMBL/GenBank/DDBJ whole genome shotgun (WGS) entry which is preliminary data.</text>
</comment>
<accession>A0ABV4YK76</accession>
<organism evidence="1 2">
    <name type="scientific">Floridaenema fluviatile BLCC-F154</name>
    <dbReference type="NCBI Taxonomy" id="3153640"/>
    <lineage>
        <taxon>Bacteria</taxon>
        <taxon>Bacillati</taxon>
        <taxon>Cyanobacteriota</taxon>
        <taxon>Cyanophyceae</taxon>
        <taxon>Oscillatoriophycideae</taxon>
        <taxon>Aerosakkonematales</taxon>
        <taxon>Aerosakkonemataceae</taxon>
        <taxon>Floridanema</taxon>
        <taxon>Floridanema fluviatile</taxon>
    </lineage>
</organism>
<proteinExistence type="predicted"/>
<dbReference type="RefSeq" id="WP_413260393.1">
    <property type="nucleotide sequence ID" value="NZ_JBHFNS010000093.1"/>
</dbReference>